<gene>
    <name evidence="1" type="ORF">CRG98_012463</name>
</gene>
<dbReference type="EMBL" id="PGOL01000637">
    <property type="protein sequence ID" value="PKI67135.1"/>
    <property type="molecule type" value="Genomic_DNA"/>
</dbReference>
<accession>A0A2I0KF50</accession>
<organism evidence="1 2">
    <name type="scientific">Punica granatum</name>
    <name type="common">Pomegranate</name>
    <dbReference type="NCBI Taxonomy" id="22663"/>
    <lineage>
        <taxon>Eukaryota</taxon>
        <taxon>Viridiplantae</taxon>
        <taxon>Streptophyta</taxon>
        <taxon>Embryophyta</taxon>
        <taxon>Tracheophyta</taxon>
        <taxon>Spermatophyta</taxon>
        <taxon>Magnoliopsida</taxon>
        <taxon>eudicotyledons</taxon>
        <taxon>Gunneridae</taxon>
        <taxon>Pentapetalae</taxon>
        <taxon>rosids</taxon>
        <taxon>malvids</taxon>
        <taxon>Myrtales</taxon>
        <taxon>Lythraceae</taxon>
        <taxon>Punica</taxon>
    </lineage>
</organism>
<comment type="caution">
    <text evidence="1">The sequence shown here is derived from an EMBL/GenBank/DDBJ whole genome shotgun (WGS) entry which is preliminary data.</text>
</comment>
<evidence type="ECO:0000313" key="2">
    <source>
        <dbReference type="Proteomes" id="UP000233551"/>
    </source>
</evidence>
<proteinExistence type="predicted"/>
<reference evidence="1 2" key="1">
    <citation type="submission" date="2017-11" db="EMBL/GenBank/DDBJ databases">
        <title>De-novo sequencing of pomegranate (Punica granatum L.) genome.</title>
        <authorList>
            <person name="Akparov Z."/>
            <person name="Amiraslanov A."/>
            <person name="Hajiyeva S."/>
            <person name="Abbasov M."/>
            <person name="Kaur K."/>
            <person name="Hamwieh A."/>
            <person name="Solovyev V."/>
            <person name="Salamov A."/>
            <person name="Braich B."/>
            <person name="Kosarev P."/>
            <person name="Mahmoud A."/>
            <person name="Hajiyev E."/>
            <person name="Babayeva S."/>
            <person name="Izzatullayeva V."/>
            <person name="Mammadov A."/>
            <person name="Mammadov A."/>
            <person name="Sharifova S."/>
            <person name="Ojaghi J."/>
            <person name="Eynullazada K."/>
            <person name="Bayramov B."/>
            <person name="Abdulazimova A."/>
            <person name="Shahmuradov I."/>
        </authorList>
    </citation>
    <scope>NUCLEOTIDE SEQUENCE [LARGE SCALE GENOMIC DNA]</scope>
    <source>
        <strain evidence="2">cv. AG2017</strain>
        <tissue evidence="1">Leaf</tissue>
    </source>
</reference>
<name>A0A2I0KF50_PUNGR</name>
<sequence length="135" mass="14456">MTGIALIGSRCRCHCAEERPIGEPRDPDALIPPLMKLLMDVLSRYVEKSGELTLDGANSVPWKLNTACSGSQNSVVVLKKIQSTGVSVNITISPMMPRMNARSTGQRVLQMRMMSCLGGVIASSLKPGAGRSILT</sequence>
<dbReference type="AlphaFoldDB" id="A0A2I0KF50"/>
<protein>
    <submittedName>
        <fullName evidence="1">Uncharacterized protein</fullName>
    </submittedName>
</protein>
<dbReference type="Proteomes" id="UP000233551">
    <property type="component" value="Unassembled WGS sequence"/>
</dbReference>
<keyword evidence="2" id="KW-1185">Reference proteome</keyword>
<evidence type="ECO:0000313" key="1">
    <source>
        <dbReference type="EMBL" id="PKI67135.1"/>
    </source>
</evidence>